<sequence>MPYVNLNSYDKKENKQNKNNIKKSFIIIILIIISFLIFQIGRQFYLFTVLEKQYKELKAKEVKLQNEYNEKYEILKNLEKRLEKRGVGIKGDTFYQMDLHNFPQTK</sequence>
<evidence type="ECO:0000256" key="2">
    <source>
        <dbReference type="SAM" id="Phobius"/>
    </source>
</evidence>
<evidence type="ECO:0000313" key="6">
    <source>
        <dbReference type="Proteomes" id="UP000297288"/>
    </source>
</evidence>
<keyword evidence="1" id="KW-0175">Coiled coil</keyword>
<dbReference type="Proteomes" id="UP000297288">
    <property type="component" value="Unassembled WGS sequence"/>
</dbReference>
<reference evidence="4 6" key="2">
    <citation type="submission" date="2019-04" db="EMBL/GenBank/DDBJ databases">
        <title>Draft genome sequence data and analysis of a Fermenting Bacterium, Geotoga petraea strain HO-Geo1, isolated from heavy-oil petroleum reservoir in Russia.</title>
        <authorList>
            <person name="Grouzdev D.S."/>
            <person name="Semenova E.M."/>
            <person name="Sokolova D.S."/>
            <person name="Tourova T.P."/>
            <person name="Poltaraus A.B."/>
            <person name="Nazina T.N."/>
        </authorList>
    </citation>
    <scope>NUCLEOTIDE SEQUENCE [LARGE SCALE GENOMIC DNA]</scope>
    <source>
        <strain evidence="4 6">HO-Geo1</strain>
    </source>
</reference>
<evidence type="ECO:0000313" key="3">
    <source>
        <dbReference type="EMBL" id="SDC26992.1"/>
    </source>
</evidence>
<keyword evidence="2" id="KW-0472">Membrane</keyword>
<name>A0A1G6K7F9_9BACT</name>
<dbReference type="EMBL" id="SRME01000002">
    <property type="protein sequence ID" value="TGG88452.1"/>
    <property type="molecule type" value="Genomic_DNA"/>
</dbReference>
<feature type="transmembrane region" description="Helical" evidence="2">
    <location>
        <begin position="25"/>
        <end position="50"/>
    </location>
</feature>
<reference evidence="3 5" key="1">
    <citation type="submission" date="2016-10" db="EMBL/GenBank/DDBJ databases">
        <authorList>
            <person name="de Groot N.N."/>
        </authorList>
    </citation>
    <scope>NUCLEOTIDE SEQUENCE [LARGE SCALE GENOMIC DNA]</scope>
    <source>
        <strain evidence="3 5">WG14</strain>
    </source>
</reference>
<dbReference type="EMBL" id="FMYV01000002">
    <property type="protein sequence ID" value="SDC26992.1"/>
    <property type="molecule type" value="Genomic_DNA"/>
</dbReference>
<keyword evidence="2" id="KW-0812">Transmembrane</keyword>
<dbReference type="Proteomes" id="UP000199322">
    <property type="component" value="Unassembled WGS sequence"/>
</dbReference>
<dbReference type="OrthoDB" id="49165at2"/>
<keyword evidence="2" id="KW-1133">Transmembrane helix</keyword>
<organism evidence="3 5">
    <name type="scientific">Geotoga petraea</name>
    <dbReference type="NCBI Taxonomy" id="28234"/>
    <lineage>
        <taxon>Bacteria</taxon>
        <taxon>Thermotogati</taxon>
        <taxon>Thermotogota</taxon>
        <taxon>Thermotogae</taxon>
        <taxon>Petrotogales</taxon>
        <taxon>Petrotogaceae</taxon>
        <taxon>Geotoga</taxon>
    </lineage>
</organism>
<evidence type="ECO:0000313" key="4">
    <source>
        <dbReference type="EMBL" id="TGG88452.1"/>
    </source>
</evidence>
<protein>
    <recommendedName>
        <fullName evidence="7">Cell division protein FtsL</fullName>
    </recommendedName>
</protein>
<dbReference type="AlphaFoldDB" id="A0A1G6K7F9"/>
<dbReference type="STRING" id="28234.SAMN04488588_0769"/>
<evidence type="ECO:0008006" key="7">
    <source>
        <dbReference type="Google" id="ProtNLM"/>
    </source>
</evidence>
<evidence type="ECO:0000256" key="1">
    <source>
        <dbReference type="SAM" id="Coils"/>
    </source>
</evidence>
<evidence type="ECO:0000313" key="5">
    <source>
        <dbReference type="Proteomes" id="UP000199322"/>
    </source>
</evidence>
<proteinExistence type="predicted"/>
<keyword evidence="5" id="KW-1185">Reference proteome</keyword>
<accession>A0A1G6K7F9</accession>
<dbReference type="RefSeq" id="WP_091402959.1">
    <property type="nucleotide sequence ID" value="NZ_FMYV01000002.1"/>
</dbReference>
<gene>
    <name evidence="4" type="ORF">E4650_05250</name>
    <name evidence="3" type="ORF">SAMN04488588_0769</name>
</gene>
<feature type="coiled-coil region" evidence="1">
    <location>
        <begin position="47"/>
        <end position="85"/>
    </location>
</feature>